<evidence type="ECO:0008006" key="3">
    <source>
        <dbReference type="Google" id="ProtNLM"/>
    </source>
</evidence>
<organism evidence="1 2">
    <name type="scientific">Stygiobacter electus</name>
    <dbReference type="NCBI Taxonomy" id="3032292"/>
    <lineage>
        <taxon>Bacteria</taxon>
        <taxon>Pseudomonadati</taxon>
        <taxon>Ignavibacteriota</taxon>
        <taxon>Ignavibacteria</taxon>
        <taxon>Ignavibacteriales</taxon>
        <taxon>Melioribacteraceae</taxon>
        <taxon>Stygiobacter</taxon>
    </lineage>
</organism>
<dbReference type="AlphaFoldDB" id="A0AAE3NXT0"/>
<dbReference type="EMBL" id="JARGDL010000001">
    <property type="protein sequence ID" value="MDF1610549.1"/>
    <property type="molecule type" value="Genomic_DNA"/>
</dbReference>
<accession>A0AAE3NXT0</accession>
<evidence type="ECO:0000313" key="1">
    <source>
        <dbReference type="EMBL" id="MDF1610549.1"/>
    </source>
</evidence>
<name>A0AAE3NXT0_9BACT</name>
<sequence length="121" mass="14074">MLINLSNHPSNQWSGKQFKAATKKFKSVYDLPFPHISPKANSKQVELKAKKYYEKILSLFKSSKDKSNAVHLMGEMTFVFQLTQVLKKKNIKVIASTTDRIVEEKNGKKIVTFNFVRFREY</sequence>
<dbReference type="RefSeq" id="WP_321534314.1">
    <property type="nucleotide sequence ID" value="NZ_JARGDL010000001.1"/>
</dbReference>
<protein>
    <recommendedName>
        <fullName evidence="3">CRISPR-associated protein</fullName>
    </recommendedName>
</protein>
<keyword evidence="2" id="KW-1185">Reference proteome</keyword>
<gene>
    <name evidence="1" type="ORF">P0M35_00145</name>
</gene>
<comment type="caution">
    <text evidence="1">The sequence shown here is derived from an EMBL/GenBank/DDBJ whole genome shotgun (WGS) entry which is preliminary data.</text>
</comment>
<evidence type="ECO:0000313" key="2">
    <source>
        <dbReference type="Proteomes" id="UP001221302"/>
    </source>
</evidence>
<dbReference type="Proteomes" id="UP001221302">
    <property type="component" value="Unassembled WGS sequence"/>
</dbReference>
<reference evidence="1" key="1">
    <citation type="submission" date="2023-03" db="EMBL/GenBank/DDBJ databases">
        <title>Stygiobacter electus gen. nov., sp. nov., facultatively anaerobic thermotolerant bacterium of the class Ignavibacteria from a well of Yessentuki mineral water deposit.</title>
        <authorList>
            <person name="Podosokorskaya O.A."/>
            <person name="Elcheninov A.G."/>
            <person name="Petrova N.F."/>
            <person name="Zavarzina D.G."/>
            <person name="Kublanov I.V."/>
            <person name="Merkel A.Y."/>
        </authorList>
    </citation>
    <scope>NUCLEOTIDE SEQUENCE</scope>
    <source>
        <strain evidence="1">09-Me</strain>
    </source>
</reference>
<proteinExistence type="predicted"/>